<reference evidence="11 12" key="1">
    <citation type="journal article" date="2019" name="Nat. Ecol. Evol.">
        <title>Megaphylogeny resolves global patterns of mushroom evolution.</title>
        <authorList>
            <person name="Varga T."/>
            <person name="Krizsan K."/>
            <person name="Foldi C."/>
            <person name="Dima B."/>
            <person name="Sanchez-Garcia M."/>
            <person name="Sanchez-Ramirez S."/>
            <person name="Szollosi G.J."/>
            <person name="Szarkandi J.G."/>
            <person name="Papp V."/>
            <person name="Albert L."/>
            <person name="Andreopoulos W."/>
            <person name="Angelini C."/>
            <person name="Antonin V."/>
            <person name="Barry K.W."/>
            <person name="Bougher N.L."/>
            <person name="Buchanan P."/>
            <person name="Buyck B."/>
            <person name="Bense V."/>
            <person name="Catcheside P."/>
            <person name="Chovatia M."/>
            <person name="Cooper J."/>
            <person name="Damon W."/>
            <person name="Desjardin D."/>
            <person name="Finy P."/>
            <person name="Geml J."/>
            <person name="Haridas S."/>
            <person name="Hughes K."/>
            <person name="Justo A."/>
            <person name="Karasinski D."/>
            <person name="Kautmanova I."/>
            <person name="Kiss B."/>
            <person name="Kocsube S."/>
            <person name="Kotiranta H."/>
            <person name="LaButti K.M."/>
            <person name="Lechner B.E."/>
            <person name="Liimatainen K."/>
            <person name="Lipzen A."/>
            <person name="Lukacs Z."/>
            <person name="Mihaltcheva S."/>
            <person name="Morgado L.N."/>
            <person name="Niskanen T."/>
            <person name="Noordeloos M.E."/>
            <person name="Ohm R.A."/>
            <person name="Ortiz-Santana B."/>
            <person name="Ovrebo C."/>
            <person name="Racz N."/>
            <person name="Riley R."/>
            <person name="Savchenko A."/>
            <person name="Shiryaev A."/>
            <person name="Soop K."/>
            <person name="Spirin V."/>
            <person name="Szebenyi C."/>
            <person name="Tomsovsky M."/>
            <person name="Tulloss R.E."/>
            <person name="Uehling J."/>
            <person name="Grigoriev I.V."/>
            <person name="Vagvolgyi C."/>
            <person name="Papp T."/>
            <person name="Martin F.M."/>
            <person name="Miettinen O."/>
            <person name="Hibbett D.S."/>
            <person name="Nagy L.G."/>
        </authorList>
    </citation>
    <scope>NUCLEOTIDE SEQUENCE [LARGE SCALE GENOMIC DNA]</scope>
    <source>
        <strain evidence="11 12">CBS 309.79</strain>
    </source>
</reference>
<evidence type="ECO:0000256" key="4">
    <source>
        <dbReference type="ARBA" id="ARBA00023239"/>
    </source>
</evidence>
<dbReference type="GO" id="GO:0005737">
    <property type="term" value="C:cytoplasm"/>
    <property type="evidence" value="ECO:0007669"/>
    <property type="project" value="TreeGrafter"/>
</dbReference>
<dbReference type="PRINTS" id="PR01182">
    <property type="entry name" value="ORNDCRBXLASE"/>
</dbReference>
<evidence type="ECO:0000256" key="2">
    <source>
        <dbReference type="ARBA" id="ARBA00008872"/>
    </source>
</evidence>
<dbReference type="STRING" id="1884261.A0A5C3Q8J4"/>
<proteinExistence type="inferred from homology"/>
<keyword evidence="12" id="KW-1185">Reference proteome</keyword>
<comment type="subunit">
    <text evidence="7">Homodimer. Only the dimer is catalytically active, as the active sites are constructed of residues from both monomers.</text>
</comment>
<dbReference type="CDD" id="cd00622">
    <property type="entry name" value="PLPDE_III_ODC"/>
    <property type="match status" value="1"/>
</dbReference>
<comment type="catalytic activity">
    <reaction evidence="8">
        <text>L-ornithine + H(+) = putrescine + CO2</text>
        <dbReference type="Rhea" id="RHEA:22964"/>
        <dbReference type="ChEBI" id="CHEBI:15378"/>
        <dbReference type="ChEBI" id="CHEBI:16526"/>
        <dbReference type="ChEBI" id="CHEBI:46911"/>
        <dbReference type="ChEBI" id="CHEBI:326268"/>
        <dbReference type="EC" id="4.1.1.17"/>
    </reaction>
</comment>
<evidence type="ECO:0000256" key="8">
    <source>
        <dbReference type="ARBA" id="ARBA00049127"/>
    </source>
</evidence>
<dbReference type="GO" id="GO:0033387">
    <property type="term" value="P:putrescine biosynthetic process from arginine, via ornithine"/>
    <property type="evidence" value="ECO:0007669"/>
    <property type="project" value="TreeGrafter"/>
</dbReference>
<keyword evidence="3 9" id="KW-0663">Pyridoxal phosphate</keyword>
<evidence type="ECO:0000313" key="12">
    <source>
        <dbReference type="Proteomes" id="UP000305067"/>
    </source>
</evidence>
<dbReference type="EMBL" id="ML178856">
    <property type="protein sequence ID" value="TFK96690.1"/>
    <property type="molecule type" value="Genomic_DNA"/>
</dbReference>
<feature type="active site" description="Proton donor" evidence="9">
    <location>
        <position position="346"/>
    </location>
</feature>
<dbReference type="PRINTS" id="PR01179">
    <property type="entry name" value="ODADCRBXLASE"/>
</dbReference>
<evidence type="ECO:0000259" key="10">
    <source>
        <dbReference type="Pfam" id="PF02784"/>
    </source>
</evidence>
<dbReference type="InterPro" id="IPR002433">
    <property type="entry name" value="Orn_de-COase"/>
</dbReference>
<dbReference type="PANTHER" id="PTHR11482:SF6">
    <property type="entry name" value="ORNITHINE DECARBOXYLASE 1-RELATED"/>
    <property type="match status" value="1"/>
</dbReference>
<dbReference type="Gene3D" id="3.20.20.10">
    <property type="entry name" value="Alanine racemase"/>
    <property type="match status" value="1"/>
</dbReference>
<dbReference type="SUPFAM" id="SSF50621">
    <property type="entry name" value="Alanine racemase C-terminal domain-like"/>
    <property type="match status" value="1"/>
</dbReference>
<dbReference type="OrthoDB" id="5034579at2759"/>
<comment type="similarity">
    <text evidence="2">Belongs to the Orn/Lys/Arg decarboxylase class-II family.</text>
</comment>
<feature type="domain" description="Orn/DAP/Arg decarboxylase 2 N-terminal" evidence="10">
    <location>
        <begin position="29"/>
        <end position="260"/>
    </location>
</feature>
<comment type="cofactor">
    <cofactor evidence="1 9">
        <name>pyridoxal 5'-phosphate</name>
        <dbReference type="ChEBI" id="CHEBI:597326"/>
    </cofactor>
</comment>
<sequence>MRAGVIEASRLASLGKPDSERAFFVADLSSVYLQHQRWTRCFPDIKPYYAVKCNPDPYVLRLLASLGTGFDCASNGEINQVLRIGGVDPSRIIFANPCKAVSFVRSAAKSGVDMMTFDNADELHKISRTHPRAKLIIRILTDDSKSLCRLGIKFGAPLNTVAGLLARAKELKLDVIGVSFHVGSGCYDSTVFTDAIMRSRHVFDIAQDLGFSFTLLDVGGGFEDATFENTARILNGAIDHYFPDRQQLNIIAEPGRFYVSRAFSLAASVIARRAPMPSTEPDVPTGDQEAGSPNVMYYINEGVYGAFNCIMFDHQVVHPQVLSLNESFHIPSTEVYQGSSVWGPTCDSIDCVCPITKLPASLQVGDWLSFQNMGAYTICAASQFNGFESSNVVYTSGEAGQVSNETRCALASFAAKLTNSSV</sequence>
<dbReference type="Pfam" id="PF02784">
    <property type="entry name" value="Orn_Arg_deC_N"/>
    <property type="match status" value="1"/>
</dbReference>
<dbReference type="AlphaFoldDB" id="A0A5C3Q8J4"/>
<dbReference type="EC" id="4.1.1.17" evidence="6"/>
<evidence type="ECO:0000256" key="6">
    <source>
        <dbReference type="ARBA" id="ARBA00034138"/>
    </source>
</evidence>
<dbReference type="Gene3D" id="2.40.37.10">
    <property type="entry name" value="Lyase, Ornithine Decarboxylase, Chain A, domain 1"/>
    <property type="match status" value="1"/>
</dbReference>
<gene>
    <name evidence="11" type="ORF">BDV98DRAFT_515160</name>
</gene>
<protein>
    <recommendedName>
        <fullName evidence="6">ornithine decarboxylase</fullName>
        <ecNumber evidence="6">4.1.1.17</ecNumber>
    </recommendedName>
</protein>
<dbReference type="FunFam" id="3.20.20.10:FF:000005">
    <property type="entry name" value="Ornithine decarboxylase"/>
    <property type="match status" value="1"/>
</dbReference>
<keyword evidence="4" id="KW-0456">Lyase</keyword>
<dbReference type="GO" id="GO:0004586">
    <property type="term" value="F:ornithine decarboxylase activity"/>
    <property type="evidence" value="ECO:0007669"/>
    <property type="project" value="UniProtKB-EC"/>
</dbReference>
<dbReference type="InterPro" id="IPR029066">
    <property type="entry name" value="PLP-binding_barrel"/>
</dbReference>
<dbReference type="InterPro" id="IPR000183">
    <property type="entry name" value="Orn/DAP/Arg_de-COase"/>
</dbReference>
<dbReference type="Proteomes" id="UP000305067">
    <property type="component" value="Unassembled WGS sequence"/>
</dbReference>
<evidence type="ECO:0000256" key="7">
    <source>
        <dbReference type="ARBA" id="ARBA00046672"/>
    </source>
</evidence>
<evidence type="ECO:0000256" key="5">
    <source>
        <dbReference type="ARBA" id="ARBA00034115"/>
    </source>
</evidence>
<evidence type="ECO:0000256" key="1">
    <source>
        <dbReference type="ARBA" id="ARBA00001933"/>
    </source>
</evidence>
<evidence type="ECO:0000256" key="3">
    <source>
        <dbReference type="ARBA" id="ARBA00022898"/>
    </source>
</evidence>
<feature type="modified residue" description="N6-(pyridoxal phosphate)lysine" evidence="9">
    <location>
        <position position="52"/>
    </location>
</feature>
<name>A0A5C3Q8J4_9AGAR</name>
<organism evidence="11 12">
    <name type="scientific">Pterulicium gracile</name>
    <dbReference type="NCBI Taxonomy" id="1884261"/>
    <lineage>
        <taxon>Eukaryota</taxon>
        <taxon>Fungi</taxon>
        <taxon>Dikarya</taxon>
        <taxon>Basidiomycota</taxon>
        <taxon>Agaricomycotina</taxon>
        <taxon>Agaricomycetes</taxon>
        <taxon>Agaricomycetidae</taxon>
        <taxon>Agaricales</taxon>
        <taxon>Pleurotineae</taxon>
        <taxon>Pterulaceae</taxon>
        <taxon>Pterulicium</taxon>
    </lineage>
</organism>
<comment type="pathway">
    <text evidence="5">Amine and polyamine biosynthesis; putrescine biosynthesis via L-ornithine pathway; putrescine from L-ornithine: step 1/1.</text>
</comment>
<dbReference type="InterPro" id="IPR022653">
    <property type="entry name" value="De-COase2_pyr-phos_BS"/>
</dbReference>
<dbReference type="InterPro" id="IPR009006">
    <property type="entry name" value="Ala_racemase/Decarboxylase_C"/>
</dbReference>
<evidence type="ECO:0000256" key="9">
    <source>
        <dbReference type="PIRSR" id="PIRSR600183-50"/>
    </source>
</evidence>
<dbReference type="InterPro" id="IPR022644">
    <property type="entry name" value="De-COase2_N"/>
</dbReference>
<accession>A0A5C3Q8J4</accession>
<dbReference type="PROSITE" id="PS00878">
    <property type="entry name" value="ODR_DC_2_1"/>
    <property type="match status" value="1"/>
</dbReference>
<dbReference type="SUPFAM" id="SSF51419">
    <property type="entry name" value="PLP-binding barrel"/>
    <property type="match status" value="1"/>
</dbReference>
<evidence type="ECO:0000313" key="11">
    <source>
        <dbReference type="EMBL" id="TFK96690.1"/>
    </source>
</evidence>
<dbReference type="PANTHER" id="PTHR11482">
    <property type="entry name" value="ARGININE/DIAMINOPIMELATE/ORNITHINE DECARBOXYLASE"/>
    <property type="match status" value="1"/>
</dbReference>